<evidence type="ECO:0008006" key="3">
    <source>
        <dbReference type="Google" id="ProtNLM"/>
    </source>
</evidence>
<evidence type="ECO:0000313" key="2">
    <source>
        <dbReference type="Proteomes" id="UP000017415"/>
    </source>
</evidence>
<dbReference type="AlphaFoldDB" id="S1R3E3"/>
<dbReference type="InterPro" id="IPR058154">
    <property type="entry name" value="Bxb1_TTP-like"/>
</dbReference>
<dbReference type="OrthoDB" id="2184509at2"/>
<evidence type="ECO:0000313" key="1">
    <source>
        <dbReference type="EMBL" id="ESK60499.1"/>
    </source>
</evidence>
<proteinExistence type="predicted"/>
<dbReference type="Pfam" id="PF25681">
    <property type="entry name" value="Phage_TTP_17"/>
    <property type="match status" value="1"/>
</dbReference>
<keyword evidence="2" id="KW-1185">Reference proteome</keyword>
<dbReference type="GeneID" id="60870862"/>
<dbReference type="Proteomes" id="UP000017415">
    <property type="component" value="Unassembled WGS sequence"/>
</dbReference>
<dbReference type="PATRIC" id="fig|1121864.4.peg.1233"/>
<dbReference type="HOGENOM" id="CLU_102082_0_0_9"/>
<gene>
    <name evidence="1" type="ORF">OMO_02158</name>
</gene>
<dbReference type="EMBL" id="AHYS01000011">
    <property type="protein sequence ID" value="ESK60499.1"/>
    <property type="molecule type" value="Genomic_DNA"/>
</dbReference>
<protein>
    <recommendedName>
        <fullName evidence="3">TP901-1 family phage major tail protein</fullName>
    </recommendedName>
</protein>
<dbReference type="RefSeq" id="WP_016251409.1">
    <property type="nucleotide sequence ID" value="NZ_ASWI01000004.1"/>
</dbReference>
<accession>S1R3E3</accession>
<reference evidence="1 2" key="1">
    <citation type="submission" date="2013-10" db="EMBL/GenBank/DDBJ databases">
        <title>The Genome Sequence of Enterococcus cecorum DSM 20682 (= ATCC 43198) (Illumina assembly).</title>
        <authorList>
            <consortium name="The Broad Institute Genomics Platform"/>
            <consortium name="The Broad Institute Genome Sequencing Center for Infectious Disease"/>
            <person name="Earl A."/>
            <person name="Russ C."/>
            <person name="Gilmore M."/>
            <person name="Surin D."/>
            <person name="Walker B."/>
            <person name="Young S."/>
            <person name="Zeng Q."/>
            <person name="Gargeya S."/>
            <person name="Fitzgerald M."/>
            <person name="Haas B."/>
            <person name="Abouelleil A."/>
            <person name="Allen A.W."/>
            <person name="Alvarado L."/>
            <person name="Arachchi H.M."/>
            <person name="Berlin A.M."/>
            <person name="Chapman S.B."/>
            <person name="Gainer-Dewar J."/>
            <person name="Goldberg J."/>
            <person name="Griggs A."/>
            <person name="Gujja S."/>
            <person name="Hansen M."/>
            <person name="Howarth C."/>
            <person name="Imamovic A."/>
            <person name="Ireland A."/>
            <person name="Larimer J."/>
            <person name="McCowan C."/>
            <person name="Murphy C."/>
            <person name="Pearson M."/>
            <person name="Poon T.W."/>
            <person name="Priest M."/>
            <person name="Roberts A."/>
            <person name="Saif S."/>
            <person name="Shea T."/>
            <person name="Sisk P."/>
            <person name="Sykes S."/>
            <person name="Wortman J."/>
            <person name="Nusbaum C."/>
            <person name="Birren B."/>
        </authorList>
    </citation>
    <scope>NUCLEOTIDE SEQUENCE [LARGE SCALE GENOMIC DNA]</scope>
    <source>
        <strain evidence="1 2">ATCC 43198</strain>
    </source>
</reference>
<name>S1R3E3_9ENTE</name>
<dbReference type="eggNOG" id="COG5492">
    <property type="taxonomic scope" value="Bacteria"/>
</dbReference>
<organism evidence="1 2">
    <name type="scientific">Enterococcus cecorum DSM 20682 = ATCC 43198</name>
    <dbReference type="NCBI Taxonomy" id="1121864"/>
    <lineage>
        <taxon>Bacteria</taxon>
        <taxon>Bacillati</taxon>
        <taxon>Bacillota</taxon>
        <taxon>Bacilli</taxon>
        <taxon>Lactobacillales</taxon>
        <taxon>Enterococcaceae</taxon>
        <taxon>Enterococcus</taxon>
    </lineage>
</organism>
<sequence>MADVKNVTAAKPKVGGAVYSAPLGTTLPTDATTALNVAFKALGYISEDGLTNKNSPSSENVKAWGGDTVLTTQTEKEDTFGYTLIESLNVEVLKEVYGADNVSGTLETGITIKANSKELPEHCLVVEVILKGGVLKRTVLPVAKVSEIGEISYTDGDPVGYEITIQALPDTDGNTHYEYIKKPE</sequence>
<comment type="caution">
    <text evidence="1">The sequence shown here is derived from an EMBL/GenBank/DDBJ whole genome shotgun (WGS) entry which is preliminary data.</text>
</comment>